<feature type="transmembrane region" description="Helical" evidence="6">
    <location>
        <begin position="191"/>
        <end position="210"/>
    </location>
</feature>
<dbReference type="InterPro" id="IPR050833">
    <property type="entry name" value="Poly_Biosynth_Transport"/>
</dbReference>
<evidence type="ECO:0000313" key="7">
    <source>
        <dbReference type="EMBL" id="GAA4444676.1"/>
    </source>
</evidence>
<feature type="transmembrane region" description="Helical" evidence="6">
    <location>
        <begin position="216"/>
        <end position="239"/>
    </location>
</feature>
<sequence>MMLRLLRDKSILTAAFHKPYNTSTLEGRSFERKRRIALTALTSAVLRILTMAVPLITLRITYDYLNAEVYGLWSAVTTFFALFAFSDLGLGNGLQTKLSQANGKDDIVLCRKIISNTYIVLFLVALILLTAFFSAFWLVDWASVMNAQTQETINIAASIVFVIVIPKLISIPVAIIQRTQLALQEGYRSDIWGIIGCIVNLVFIVIIAKLDLGKVTLLAFTSILPILFSAANMFVYFGFQRKDLRISFRLFEPETAKSLLSLGIFFCILSVLTTLGLSMDTFIVARTGSLAEAGSYSIIYKVAAIFSAVVAILSAPLWGANGEAIARGDVQWVRDNTRRMSLIMVSISTLLVLVGLLSAKFLFRIWLGPDFEFSLPVLFWISVMQILLSFISPYFMVLNALGEIRVQIILFSIYTPLSFVLKYYLSAIYGVSVVPMIGAIFYLLIIVTGCYYFSNKQLAKREGK</sequence>
<evidence type="ECO:0000256" key="1">
    <source>
        <dbReference type="ARBA" id="ARBA00004651"/>
    </source>
</evidence>
<dbReference type="EMBL" id="BAABEY010000032">
    <property type="protein sequence ID" value="GAA4444676.1"/>
    <property type="molecule type" value="Genomic_DNA"/>
</dbReference>
<feature type="transmembrane region" description="Helical" evidence="6">
    <location>
        <begin position="118"/>
        <end position="139"/>
    </location>
</feature>
<dbReference type="Proteomes" id="UP001501508">
    <property type="component" value="Unassembled WGS sequence"/>
</dbReference>
<dbReference type="Pfam" id="PF01943">
    <property type="entry name" value="Polysacc_synt"/>
    <property type="match status" value="1"/>
</dbReference>
<evidence type="ECO:0000256" key="3">
    <source>
        <dbReference type="ARBA" id="ARBA00022692"/>
    </source>
</evidence>
<comment type="subcellular location">
    <subcellularLocation>
        <location evidence="1">Cell membrane</location>
        <topology evidence="1">Multi-pass membrane protein</topology>
    </subcellularLocation>
</comment>
<feature type="transmembrane region" description="Helical" evidence="6">
    <location>
        <begin position="431"/>
        <end position="454"/>
    </location>
</feature>
<dbReference type="RefSeq" id="WP_345031606.1">
    <property type="nucleotide sequence ID" value="NZ_BAABEY010000032.1"/>
</dbReference>
<feature type="transmembrane region" description="Helical" evidence="6">
    <location>
        <begin position="298"/>
        <end position="320"/>
    </location>
</feature>
<feature type="transmembrane region" description="Helical" evidence="6">
    <location>
        <begin position="259"/>
        <end position="278"/>
    </location>
</feature>
<evidence type="ECO:0000313" key="8">
    <source>
        <dbReference type="Proteomes" id="UP001501508"/>
    </source>
</evidence>
<keyword evidence="5 6" id="KW-0472">Membrane</keyword>
<dbReference type="PANTHER" id="PTHR30250:SF11">
    <property type="entry name" value="O-ANTIGEN TRANSPORTER-RELATED"/>
    <property type="match status" value="1"/>
</dbReference>
<keyword evidence="8" id="KW-1185">Reference proteome</keyword>
<evidence type="ECO:0000256" key="5">
    <source>
        <dbReference type="ARBA" id="ARBA00023136"/>
    </source>
</evidence>
<accession>A0ABP8M6H4</accession>
<name>A0ABP8M6H4_9BACT</name>
<feature type="transmembrane region" description="Helical" evidence="6">
    <location>
        <begin position="408"/>
        <end position="425"/>
    </location>
</feature>
<gene>
    <name evidence="7" type="ORF">GCM10023091_35250</name>
</gene>
<reference evidence="8" key="1">
    <citation type="journal article" date="2019" name="Int. J. Syst. Evol. Microbiol.">
        <title>The Global Catalogue of Microorganisms (GCM) 10K type strain sequencing project: providing services to taxonomists for standard genome sequencing and annotation.</title>
        <authorList>
            <consortium name="The Broad Institute Genomics Platform"/>
            <consortium name="The Broad Institute Genome Sequencing Center for Infectious Disease"/>
            <person name="Wu L."/>
            <person name="Ma J."/>
        </authorList>
    </citation>
    <scope>NUCLEOTIDE SEQUENCE [LARGE SCALE GENOMIC DNA]</scope>
    <source>
        <strain evidence="8">JCM 31920</strain>
    </source>
</reference>
<feature type="transmembrane region" description="Helical" evidence="6">
    <location>
        <begin position="151"/>
        <end position="170"/>
    </location>
</feature>
<evidence type="ECO:0000256" key="2">
    <source>
        <dbReference type="ARBA" id="ARBA00022475"/>
    </source>
</evidence>
<keyword evidence="2" id="KW-1003">Cell membrane</keyword>
<keyword evidence="3 6" id="KW-0812">Transmembrane</keyword>
<feature type="transmembrane region" description="Helical" evidence="6">
    <location>
        <begin position="70"/>
        <end position="90"/>
    </location>
</feature>
<evidence type="ECO:0000256" key="4">
    <source>
        <dbReference type="ARBA" id="ARBA00022989"/>
    </source>
</evidence>
<dbReference type="PANTHER" id="PTHR30250">
    <property type="entry name" value="PST FAMILY PREDICTED COLANIC ACID TRANSPORTER"/>
    <property type="match status" value="1"/>
</dbReference>
<protein>
    <submittedName>
        <fullName evidence="7">MATE family efflux transporter</fullName>
    </submittedName>
</protein>
<comment type="caution">
    <text evidence="7">The sequence shown here is derived from an EMBL/GenBank/DDBJ whole genome shotgun (WGS) entry which is preliminary data.</text>
</comment>
<proteinExistence type="predicted"/>
<organism evidence="7 8">
    <name type="scientific">Ravibacter arvi</name>
    <dbReference type="NCBI Taxonomy" id="2051041"/>
    <lineage>
        <taxon>Bacteria</taxon>
        <taxon>Pseudomonadati</taxon>
        <taxon>Bacteroidota</taxon>
        <taxon>Cytophagia</taxon>
        <taxon>Cytophagales</taxon>
        <taxon>Spirosomataceae</taxon>
        <taxon>Ravibacter</taxon>
    </lineage>
</organism>
<evidence type="ECO:0000256" key="6">
    <source>
        <dbReference type="SAM" id="Phobius"/>
    </source>
</evidence>
<feature type="transmembrane region" description="Helical" evidence="6">
    <location>
        <begin position="341"/>
        <end position="367"/>
    </location>
</feature>
<dbReference type="InterPro" id="IPR002797">
    <property type="entry name" value="Polysacc_synth"/>
</dbReference>
<feature type="transmembrane region" description="Helical" evidence="6">
    <location>
        <begin position="373"/>
        <end position="396"/>
    </location>
</feature>
<keyword evidence="4 6" id="KW-1133">Transmembrane helix</keyword>
<feature type="transmembrane region" description="Helical" evidence="6">
    <location>
        <begin position="36"/>
        <end position="58"/>
    </location>
</feature>